<dbReference type="Proteomes" id="UP000886689">
    <property type="component" value="Unassembled WGS sequence"/>
</dbReference>
<name>A0A9D7K196_9PROT</name>
<sequence length="63" mass="6585">MKSDLKYRAIEFGMLIDATLLALALGSQFRSIQAKASSPAAGSQSPLFSRIGAPGTKTKGQLS</sequence>
<dbReference type="EMBL" id="JADJUC010000001">
    <property type="protein sequence ID" value="MBK8522842.1"/>
    <property type="molecule type" value="Genomic_DNA"/>
</dbReference>
<evidence type="ECO:0000313" key="3">
    <source>
        <dbReference type="Proteomes" id="UP000886689"/>
    </source>
</evidence>
<gene>
    <name evidence="2" type="ORF">IPL58_01110</name>
</gene>
<evidence type="ECO:0000313" key="2">
    <source>
        <dbReference type="EMBL" id="MBK8522842.1"/>
    </source>
</evidence>
<evidence type="ECO:0000256" key="1">
    <source>
        <dbReference type="SAM" id="MobiDB-lite"/>
    </source>
</evidence>
<accession>A0A9D7K196</accession>
<comment type="caution">
    <text evidence="2">The sequence shown here is derived from an EMBL/GenBank/DDBJ whole genome shotgun (WGS) entry which is preliminary data.</text>
</comment>
<proteinExistence type="predicted"/>
<feature type="region of interest" description="Disordered" evidence="1">
    <location>
        <begin position="37"/>
        <end position="63"/>
    </location>
</feature>
<protein>
    <submittedName>
        <fullName evidence="2">Uncharacterized protein</fullName>
    </submittedName>
</protein>
<dbReference type="AlphaFoldDB" id="A0A9D7K196"/>
<reference evidence="2" key="1">
    <citation type="submission" date="2020-10" db="EMBL/GenBank/DDBJ databases">
        <title>Connecting structure to function with the recovery of over 1000 high-quality activated sludge metagenome-assembled genomes encoding full-length rRNA genes using long-read sequencing.</title>
        <authorList>
            <person name="Singleton C.M."/>
            <person name="Petriglieri F."/>
            <person name="Kristensen J.M."/>
            <person name="Kirkegaard R.H."/>
            <person name="Michaelsen T.Y."/>
            <person name="Andersen M.H."/>
            <person name="Karst S.M."/>
            <person name="Dueholm M.S."/>
            <person name="Nielsen P.H."/>
            <person name="Albertsen M."/>
        </authorList>
    </citation>
    <scope>NUCLEOTIDE SEQUENCE</scope>
    <source>
        <strain evidence="2">Hirt_18-Q3-R61-65_BATAC.395</strain>
    </source>
</reference>
<organism evidence="2 3">
    <name type="scientific">Candidatus Proximibacter danicus</name>
    <dbReference type="NCBI Taxonomy" id="2954365"/>
    <lineage>
        <taxon>Bacteria</taxon>
        <taxon>Pseudomonadati</taxon>
        <taxon>Pseudomonadota</taxon>
        <taxon>Betaproteobacteria</taxon>
        <taxon>Candidatus Proximibacter</taxon>
    </lineage>
</organism>
<feature type="compositionally biased region" description="Polar residues" evidence="1">
    <location>
        <begin position="37"/>
        <end position="47"/>
    </location>
</feature>